<evidence type="ECO:0000256" key="2">
    <source>
        <dbReference type="SAM" id="MobiDB-lite"/>
    </source>
</evidence>
<keyword evidence="1" id="KW-0378">Hydrolase</keyword>
<comment type="cofactor">
    <cofactor evidence="1">
        <name>Mg(2+)</name>
        <dbReference type="ChEBI" id="CHEBI:18420"/>
    </cofactor>
</comment>
<evidence type="ECO:0000313" key="4">
    <source>
        <dbReference type="EMBL" id="OBZ78025.1"/>
    </source>
</evidence>
<accession>A0A1C7MMB9</accession>
<keyword evidence="5" id="KW-1185">Reference proteome</keyword>
<feature type="compositionally biased region" description="Basic and acidic residues" evidence="2">
    <location>
        <begin position="300"/>
        <end position="310"/>
    </location>
</feature>
<dbReference type="GO" id="GO:0000723">
    <property type="term" value="P:telomere maintenance"/>
    <property type="evidence" value="ECO:0007669"/>
    <property type="project" value="InterPro"/>
</dbReference>
<feature type="region of interest" description="Disordered" evidence="2">
    <location>
        <begin position="1190"/>
        <end position="1225"/>
    </location>
</feature>
<dbReference type="InterPro" id="IPR010285">
    <property type="entry name" value="DNA_helicase_pif1-like_DEAD"/>
</dbReference>
<sequence length="2037" mass="228546">MRDRLLADEKFRIQLLDWLHACHTGDFSSGTMDDISSRVDEKIESEAGGARVVVRDNIRDPATTLPSRPPEHMSDAIFNQWHDAFGRQTDEIVFFSNRHDPAHRKGCKRPGSDECRARFPHVTCLLSGTQVKAVVAYVTDYVTKSNLNTHSFFETVRTVLDRNQEQMASSVTSRSDTARSVITKIVNALSVLQETGGPAACAYLLGHPDHYTNHSFRVVYWQSYLKCAIETGYESDQTRLGIDAEGEDVVVGRSNEGVVGLHRVDDYVFRPEFFTSMSMYQYLSSSDVRKLRKCERFENETHPNQKLRSDEDADGEDSELQSSSGPYQYLEGHPLRESHGVFQVGEDAEWVLNFVGGVLPRKDRGDREEYCMVMLMLFKPGGWRSGKHLRIDSMMWEQTFEATEFPAPVLKIMHNMNLLYECLDARDDYAAQRRIKENTDSMAGFLEHEGLGSGQRDDGLLDYTEEDLIFTLQDNMENIGKRTAHHRQQFREMQDMLTGLTSGAQCAVGIEPSRNYLPPDQDVARLTASQWMEKMQKAKSDALARKNGSTRAPNMTVPQAPPPSVGIGNAIVREVSLEELNRLLTHSLDVSRGPQDAQIELFTTAVSTFNLNLEQTRAFFIVAYHLHHHLEEPLRMYLGGMGGTGKSTVIASLQYFLVMRDEAYRFEVLGPTGTSACIVDGMTYHSMLGFGRQSESTVSALEKVRGRLQHVELVFIDEVSMISCSDLYKISAQLAKAFSEPTQAFGGKNIILAGDFAQLPPAGCGQLPLYTESIGSWSDAATVSAQKNAIGKSLWHAFTTVVILRQNMRQRGMSAEDIAFKHALSNLRYKSCTPDDLALLRGRVIRPSCSERTLDAPRFKDVSIITPRNAHRDAINAFNIDRFAADHGKPLHHFHSIDTYAPVHEGASVRKTQRRMASVADPIRKLNTIDPHMQEILWRIPPSLTDHHAGILTLCEGMPVLLKHNEATEICATNGAEGVVVGWDADVSSVGHEILNVLFVRLTHPPRPVRIDGLPVNVIPLGRNRKRIRCLLPSDQYITIWRDQVSVLWNFAMTDFGAQGRTRESNVCHLKYARNHQSIYTSLSRSSSLLGTLIIGDLNESKMTGGASGGLRRELRELEILDDITKMRMLGTLPGQIHGHSRGQLIQSFQQFYGKRYVPRAVHSALNWQHLPDAELNPPAQPPPWTLIHHKKSKLPPTAKSSAATRTKSNPPQPTTAGNPRWMPPCTPTVCQAPAPTSHTFDAVRMDRPPVSGPIWDNRNWSCAYDATLMIIFNVFTDYGESWGRSLAPDNLILVDLRQCLNILTYNLGLFETVRNRMRDQLSASRPATFPRRGTEVTSITDVMQTLFECPSGFAHSRASCATCHTSHIINTDISRNYVWCLYRSLWPPSVTQHHVTPTDCIDRLLTGGTTVSCTGCHSTVPVITTLTTAPPLIVLEVVRDNLIDIHVDIELGLSLRIGMESKSWALVGMVYAGSNHFTSRFISRAGDVWYHDGATLARSCTAEGTIVDSTRDLHTAYGRQASHLVTVPKPVTIRGYYIPVASPSRFFTLLTQRISLDSGLDMCMLDHLFTPGNHFRSHTARIRTPTHSPRWRTFTIYYYENAQLERNINIGDLNWRGELFVVRHSQFATKFVNMRRGDDLLAEKADILSGLFAPVFMDTTLADANRVALHIEIGPQLRAWRHTNLRNFSCPAQLHKSLRPATGCKAHTIILGVHSASLGIGSQCAVFQFTVSVGDMRTTPQDSFNGTDNDGFTESMMRLGIANANVSHDQTTQHSSLEALFAIRGRDSFSPELLRWVLKYPLVEVLTVRRNRNIKYFLRGSIEDHFQYGVTEVPRTATWGTGWQNNILCIYNHPLWVWMVGEVVHAHFTDDIGQPVRNPMITINPLREVDFLNAWSLLRSTCEHFEGQTMTLIASWEVDFMIPIEPVEDFVTLGKDGPLIDFSMFANVEERVDTAFDGTTPFDQVFDGTVHTVSVSGGMSKVNPQVVHAGDIVMVSLLVVRKALDETVIEDGRICWKPEYYLDLIIILRTSIEDEM</sequence>
<proteinExistence type="inferred from homology"/>
<dbReference type="PANTHER" id="PTHR47642">
    <property type="entry name" value="ATP-DEPENDENT DNA HELICASE"/>
    <property type="match status" value="1"/>
</dbReference>
<protein>
    <recommendedName>
        <fullName evidence="1">ATP-dependent DNA helicase</fullName>
        <ecNumber evidence="1">5.6.2.3</ecNumber>
    </recommendedName>
</protein>
<feature type="region of interest" description="Disordered" evidence="2">
    <location>
        <begin position="300"/>
        <end position="329"/>
    </location>
</feature>
<dbReference type="InterPro" id="IPR027417">
    <property type="entry name" value="P-loop_NTPase"/>
</dbReference>
<reference evidence="4 5" key="1">
    <citation type="submission" date="2016-03" db="EMBL/GenBank/DDBJ databases">
        <title>Whole genome sequencing of Grifola frondosa 9006-11.</title>
        <authorList>
            <person name="Min B."/>
            <person name="Park H."/>
            <person name="Kim J.-G."/>
            <person name="Cho H."/>
            <person name="Oh Y.-L."/>
            <person name="Kong W.-S."/>
            <person name="Choi I.-G."/>
        </authorList>
    </citation>
    <scope>NUCLEOTIDE SEQUENCE [LARGE SCALE GENOMIC DNA]</scope>
    <source>
        <strain evidence="4 5">9006-11</strain>
    </source>
</reference>
<dbReference type="InterPro" id="IPR036280">
    <property type="entry name" value="Multihaem_cyt_sf"/>
</dbReference>
<dbReference type="OrthoDB" id="432234at2759"/>
<evidence type="ECO:0000256" key="1">
    <source>
        <dbReference type="RuleBase" id="RU363044"/>
    </source>
</evidence>
<keyword evidence="1" id="KW-0227">DNA damage</keyword>
<feature type="compositionally biased region" description="Polar residues" evidence="2">
    <location>
        <begin position="1199"/>
        <end position="1218"/>
    </location>
</feature>
<dbReference type="Pfam" id="PF05970">
    <property type="entry name" value="PIF1"/>
    <property type="match status" value="1"/>
</dbReference>
<dbReference type="EC" id="5.6.2.3" evidence="1"/>
<dbReference type="EMBL" id="LUGG01000002">
    <property type="protein sequence ID" value="OBZ78025.1"/>
    <property type="molecule type" value="Genomic_DNA"/>
</dbReference>
<keyword evidence="1" id="KW-0347">Helicase</keyword>
<dbReference type="GO" id="GO:0043139">
    <property type="term" value="F:5'-3' DNA helicase activity"/>
    <property type="evidence" value="ECO:0007669"/>
    <property type="project" value="UniProtKB-EC"/>
</dbReference>
<comment type="catalytic activity">
    <reaction evidence="1">
        <text>ATP + H2O = ADP + phosphate + H(+)</text>
        <dbReference type="Rhea" id="RHEA:13065"/>
        <dbReference type="ChEBI" id="CHEBI:15377"/>
        <dbReference type="ChEBI" id="CHEBI:15378"/>
        <dbReference type="ChEBI" id="CHEBI:30616"/>
        <dbReference type="ChEBI" id="CHEBI:43474"/>
        <dbReference type="ChEBI" id="CHEBI:456216"/>
        <dbReference type="EC" id="5.6.2.3"/>
    </reaction>
</comment>
<dbReference type="SUPFAM" id="SSF52540">
    <property type="entry name" value="P-loop containing nucleoside triphosphate hydrolases"/>
    <property type="match status" value="2"/>
</dbReference>
<gene>
    <name evidence="4" type="ORF">A0H81_02091</name>
</gene>
<dbReference type="Proteomes" id="UP000092993">
    <property type="component" value="Unassembled WGS sequence"/>
</dbReference>
<dbReference type="GO" id="GO:0016887">
    <property type="term" value="F:ATP hydrolysis activity"/>
    <property type="evidence" value="ECO:0007669"/>
    <property type="project" value="RHEA"/>
</dbReference>
<comment type="caution">
    <text evidence="4">The sequence shown here is derived from an EMBL/GenBank/DDBJ whole genome shotgun (WGS) entry which is preliminary data.</text>
</comment>
<keyword evidence="1" id="KW-0233">DNA recombination</keyword>
<organism evidence="4 5">
    <name type="scientific">Grifola frondosa</name>
    <name type="common">Maitake</name>
    <name type="synonym">Polyporus frondosus</name>
    <dbReference type="NCBI Taxonomy" id="5627"/>
    <lineage>
        <taxon>Eukaryota</taxon>
        <taxon>Fungi</taxon>
        <taxon>Dikarya</taxon>
        <taxon>Basidiomycota</taxon>
        <taxon>Agaricomycotina</taxon>
        <taxon>Agaricomycetes</taxon>
        <taxon>Polyporales</taxon>
        <taxon>Grifolaceae</taxon>
        <taxon>Grifola</taxon>
    </lineage>
</organism>
<dbReference type="InterPro" id="IPR051055">
    <property type="entry name" value="PIF1_helicase"/>
</dbReference>
<keyword evidence="1" id="KW-0067">ATP-binding</keyword>
<dbReference type="GO" id="GO:0006310">
    <property type="term" value="P:DNA recombination"/>
    <property type="evidence" value="ECO:0007669"/>
    <property type="project" value="UniProtKB-KW"/>
</dbReference>
<dbReference type="Gene3D" id="3.40.50.300">
    <property type="entry name" value="P-loop containing nucleotide triphosphate hydrolases"/>
    <property type="match status" value="1"/>
</dbReference>
<dbReference type="STRING" id="5627.A0A1C7MMB9"/>
<name>A0A1C7MMB9_GRIFR</name>
<keyword evidence="1" id="KW-0234">DNA repair</keyword>
<keyword evidence="1" id="KW-0547">Nucleotide-binding</keyword>
<evidence type="ECO:0000313" key="5">
    <source>
        <dbReference type="Proteomes" id="UP000092993"/>
    </source>
</evidence>
<dbReference type="PANTHER" id="PTHR47642:SF6">
    <property type="entry name" value="ATP-DEPENDENT DNA HELICASE"/>
    <property type="match status" value="1"/>
</dbReference>
<dbReference type="GO" id="GO:0006281">
    <property type="term" value="P:DNA repair"/>
    <property type="evidence" value="ECO:0007669"/>
    <property type="project" value="UniProtKB-KW"/>
</dbReference>
<dbReference type="SUPFAM" id="SSF48695">
    <property type="entry name" value="Multiheme cytochromes"/>
    <property type="match status" value="1"/>
</dbReference>
<feature type="domain" description="DNA helicase Pif1-like DEAD-box helicase" evidence="3">
    <location>
        <begin position="611"/>
        <end position="816"/>
    </location>
</feature>
<dbReference type="GO" id="GO:0005524">
    <property type="term" value="F:ATP binding"/>
    <property type="evidence" value="ECO:0007669"/>
    <property type="project" value="UniProtKB-KW"/>
</dbReference>
<evidence type="ECO:0000259" key="3">
    <source>
        <dbReference type="Pfam" id="PF05970"/>
    </source>
</evidence>
<comment type="similarity">
    <text evidence="1">Belongs to the helicase family.</text>
</comment>